<keyword evidence="2" id="KW-1185">Reference proteome</keyword>
<dbReference type="InterPro" id="IPR007577">
    <property type="entry name" value="GlycoTrfase_DXD_sugar-bd_CS"/>
</dbReference>
<accession>A0ABY8UMN6</accession>
<protein>
    <recommendedName>
        <fullName evidence="3">Alpha 1,4-glycosyltransferase domain-containing protein</fullName>
    </recommendedName>
</protein>
<dbReference type="Proteomes" id="UP001244341">
    <property type="component" value="Chromosome 15b"/>
</dbReference>
<dbReference type="EMBL" id="CP126222">
    <property type="protein sequence ID" value="WIA22813.1"/>
    <property type="molecule type" value="Genomic_DNA"/>
</dbReference>
<dbReference type="InterPro" id="IPR029044">
    <property type="entry name" value="Nucleotide-diphossugar_trans"/>
</dbReference>
<dbReference type="PANTHER" id="PTHR31834:SF1">
    <property type="entry name" value="INITIATION-SPECIFIC ALPHA-1,6-MANNOSYLTRANSFERASE"/>
    <property type="match status" value="1"/>
</dbReference>
<gene>
    <name evidence="1" type="ORF">OEZ85_001206</name>
</gene>
<dbReference type="InterPro" id="IPR039367">
    <property type="entry name" value="Och1-like"/>
</dbReference>
<evidence type="ECO:0000313" key="1">
    <source>
        <dbReference type="EMBL" id="WIA22813.1"/>
    </source>
</evidence>
<proteinExistence type="predicted"/>
<reference evidence="1 2" key="1">
    <citation type="submission" date="2023-05" db="EMBL/GenBank/DDBJ databases">
        <title>A 100% complete, gapless, phased diploid assembly of the Scenedesmus obliquus UTEX 3031 genome.</title>
        <authorList>
            <person name="Biondi T.C."/>
            <person name="Hanschen E.R."/>
            <person name="Kwon T."/>
            <person name="Eng W."/>
            <person name="Kruse C.P.S."/>
            <person name="Koehler S.I."/>
            <person name="Kunde Y."/>
            <person name="Gleasner C.D."/>
            <person name="You Mak K.T."/>
            <person name="Polle J."/>
            <person name="Hovde B.T."/>
            <person name="Starkenburg S.R."/>
        </authorList>
    </citation>
    <scope>NUCLEOTIDE SEQUENCE [LARGE SCALE GENOMIC DNA]</scope>
    <source>
        <strain evidence="1 2">DOE0152z</strain>
    </source>
</reference>
<evidence type="ECO:0000313" key="2">
    <source>
        <dbReference type="Proteomes" id="UP001244341"/>
    </source>
</evidence>
<organism evidence="1 2">
    <name type="scientific">Tetradesmus obliquus</name>
    <name type="common">Green alga</name>
    <name type="synonym">Acutodesmus obliquus</name>
    <dbReference type="NCBI Taxonomy" id="3088"/>
    <lineage>
        <taxon>Eukaryota</taxon>
        <taxon>Viridiplantae</taxon>
        <taxon>Chlorophyta</taxon>
        <taxon>core chlorophytes</taxon>
        <taxon>Chlorophyceae</taxon>
        <taxon>CS clade</taxon>
        <taxon>Sphaeropleales</taxon>
        <taxon>Scenedesmaceae</taxon>
        <taxon>Tetradesmus</taxon>
    </lineage>
</organism>
<name>A0ABY8UMN6_TETOB</name>
<dbReference type="Pfam" id="PF04488">
    <property type="entry name" value="Gly_transf_sug"/>
    <property type="match status" value="1"/>
</dbReference>
<sequence length="330" mass="36530">MQTTTVLSVCGESLLPQNFADIFSLGRTVVLSQVVAAPSSPDSLHSNRTRFPKLIHQTVQNKTWLSCQQRKVIASWRKLNPGYSHRLWDDADIQRFMQQFYPELLPTPFNDFVSGAERSDLWRVLVLHKLGGVYADMDVQCLKPIDQWHADHSHGAAVLLGVENYNAGRQHPLHVVNWVLAAAPGHPLLGSMPGVVARAVQRQFFELARSVGAVLHGPAYTNGIIDRTGPAALSTAAYEYLSNAAGVNMSTITYSNVTSPAGLLAGGVRLLPVDLMASGWEVAEARKQGRNYTCDDLAREKPDALVCHMFWGSWRDSWSFGQEQTYNEEC</sequence>
<dbReference type="PANTHER" id="PTHR31834">
    <property type="entry name" value="INITIATION-SPECIFIC ALPHA-1,6-MANNOSYLTRANSFERASE"/>
    <property type="match status" value="1"/>
</dbReference>
<dbReference type="Gene3D" id="3.90.550.20">
    <property type="match status" value="1"/>
</dbReference>
<evidence type="ECO:0008006" key="3">
    <source>
        <dbReference type="Google" id="ProtNLM"/>
    </source>
</evidence>
<dbReference type="SUPFAM" id="SSF53448">
    <property type="entry name" value="Nucleotide-diphospho-sugar transferases"/>
    <property type="match status" value="1"/>
</dbReference>